<evidence type="ECO:0000256" key="2">
    <source>
        <dbReference type="SAM" id="Phobius"/>
    </source>
</evidence>
<feature type="region of interest" description="Disordered" evidence="1">
    <location>
        <begin position="520"/>
        <end position="559"/>
    </location>
</feature>
<dbReference type="AlphaFoldDB" id="A0A542EU53"/>
<keyword evidence="4" id="KW-1185">Reference proteome</keyword>
<protein>
    <submittedName>
        <fullName evidence="3">Uncharacterized protein</fullName>
    </submittedName>
</protein>
<feature type="compositionally biased region" description="Polar residues" evidence="1">
    <location>
        <begin position="492"/>
        <end position="507"/>
    </location>
</feature>
<feature type="region of interest" description="Disordered" evidence="1">
    <location>
        <begin position="477"/>
        <end position="507"/>
    </location>
</feature>
<proteinExistence type="predicted"/>
<keyword evidence="2" id="KW-0472">Membrane</keyword>
<evidence type="ECO:0000256" key="1">
    <source>
        <dbReference type="SAM" id="MobiDB-lite"/>
    </source>
</evidence>
<keyword evidence="2" id="KW-0812">Transmembrane</keyword>
<dbReference type="Proteomes" id="UP000316298">
    <property type="component" value="Unassembled WGS sequence"/>
</dbReference>
<reference evidence="3 4" key="1">
    <citation type="submission" date="2019-06" db="EMBL/GenBank/DDBJ databases">
        <title>Sequencing the genomes of 1000 actinobacteria strains.</title>
        <authorList>
            <person name="Klenk H.-P."/>
        </authorList>
    </citation>
    <scope>NUCLEOTIDE SEQUENCE [LARGE SCALE GENOMIC DNA]</scope>
    <source>
        <strain evidence="3 4">DSM 17305</strain>
    </source>
</reference>
<feature type="compositionally biased region" description="Low complexity" evidence="1">
    <location>
        <begin position="477"/>
        <end position="491"/>
    </location>
</feature>
<evidence type="ECO:0000313" key="4">
    <source>
        <dbReference type="Proteomes" id="UP000316298"/>
    </source>
</evidence>
<gene>
    <name evidence="3" type="ORF">FB475_3056</name>
</gene>
<feature type="compositionally biased region" description="Low complexity" evidence="1">
    <location>
        <begin position="526"/>
        <end position="559"/>
    </location>
</feature>
<keyword evidence="2" id="KW-1133">Transmembrane helix</keyword>
<accession>A0A542EU53</accession>
<name>A0A542EU53_9ACTN</name>
<feature type="transmembrane region" description="Helical" evidence="2">
    <location>
        <begin position="60"/>
        <end position="78"/>
    </location>
</feature>
<evidence type="ECO:0000313" key="3">
    <source>
        <dbReference type="EMBL" id="TQJ18902.1"/>
    </source>
</evidence>
<sequence length="607" mass="65547">MGAVAEVVATREAEQWGWEYRGREVVVVEQPAPVVPAVPPPSVLAGLEAKRTTAERLRPVLTWVLVGAVVATVVVAAVVQWLLALVPAAVALGLAWLCWGWPDMLRRSTVKEHQLWLASCVSTMFTFERDVQAWQEDLRERERIRSLEIDAVRPWVPVGPVTKERVDLYGGTAAGWRAVLLAMGTSLMSAGGRLVVLDLTQGSVVEPLQRLAEEHGAPIRASVVPEHSVNPLAGLSADDIGVVVAEGLRAAEPEQSESRGVDATLVQQVAQCLTDAPVTFTRLSLAFQVLLRQLTPDQRGALTRSEYATLTDLLSESARRSAEARLFRLAAGVQRLAAVTGDEPMDGWDGEDVSLRVFELSHRESELTAGLLRHLLFQIAMVRIQRGQLSGRGERIVVIAGADALARPDLERFDSICRRNGLRLVLLFAHLRDSAVEVLGGGDAVLFMRLGNAKEAEQAATFIGRQHRLVASQFTYSHGTNTSTSTSDSTTRGNSASTSDSVGVQTSDSRQATFGLLFSRRHRSGSKSSGEQYSSSTTGGTSWSESTSTSASSGTTESTSIGYQRTYEYSMEPTVLQGLSPTAFVMVDPLDPASPRLGDCDPRLGPP</sequence>
<dbReference type="EMBL" id="VFMM01000001">
    <property type="protein sequence ID" value="TQJ18902.1"/>
    <property type="molecule type" value="Genomic_DNA"/>
</dbReference>
<comment type="caution">
    <text evidence="3">The sequence shown here is derived from an EMBL/GenBank/DDBJ whole genome shotgun (WGS) entry which is preliminary data.</text>
</comment>
<organism evidence="3 4">
    <name type="scientific">Kribbella jejuensis</name>
    <dbReference type="NCBI Taxonomy" id="236068"/>
    <lineage>
        <taxon>Bacteria</taxon>
        <taxon>Bacillati</taxon>
        <taxon>Actinomycetota</taxon>
        <taxon>Actinomycetes</taxon>
        <taxon>Propionibacteriales</taxon>
        <taxon>Kribbellaceae</taxon>
        <taxon>Kribbella</taxon>
    </lineage>
</organism>